<dbReference type="Gene3D" id="2.60.40.1260">
    <property type="entry name" value="Lamin Tail domain"/>
    <property type="match status" value="1"/>
</dbReference>
<comment type="caution">
    <text evidence="2">The sequence shown here is derived from an EMBL/GenBank/DDBJ whole genome shotgun (WGS) entry which is preliminary data.</text>
</comment>
<evidence type="ECO:0000259" key="1">
    <source>
        <dbReference type="PROSITE" id="PS51841"/>
    </source>
</evidence>
<reference evidence="2 3" key="1">
    <citation type="submission" date="2018-07" db="EMBL/GenBank/DDBJ databases">
        <title>Genomic Encyclopedia of Type Strains, Phase III (KMG-III): the genomes of soil and plant-associated and newly described type strains.</title>
        <authorList>
            <person name="Whitman W."/>
        </authorList>
    </citation>
    <scope>NUCLEOTIDE SEQUENCE [LARGE SCALE GENOMIC DNA]</scope>
    <source>
        <strain evidence="2 3">CECT 7506</strain>
    </source>
</reference>
<dbReference type="PROSITE" id="PS51841">
    <property type="entry name" value="LTD"/>
    <property type="match status" value="1"/>
</dbReference>
<accession>A0A368W229</accession>
<evidence type="ECO:0000313" key="2">
    <source>
        <dbReference type="EMBL" id="RCW49087.1"/>
    </source>
</evidence>
<dbReference type="InterPro" id="IPR036415">
    <property type="entry name" value="Lamin_tail_dom_sf"/>
</dbReference>
<dbReference type="SUPFAM" id="SSF74853">
    <property type="entry name" value="Lamin A/C globular tail domain"/>
    <property type="match status" value="1"/>
</dbReference>
<dbReference type="Proteomes" id="UP000252415">
    <property type="component" value="Unassembled WGS sequence"/>
</dbReference>
<sequence length="338" mass="37505">MPIEFGVLKCRAVDRRLGTKDNAHYQIHALANEESFRIAVNVQSKLSPSELLYFTNENFQHEVTHLLMELPTGYTPLNGEPDGMALDYIRSNLFDRTQLVPLAFDIPGKDNDLNEKIDQYIKRAIASEDGVIYAFGEIWGPENKPDKIFGFLPGRGIHNIHMNQGNAGIFKKDDGVYQDGALLIHYPSENKWTAIFLAFQSQSWHTDDHTGHTLGNIPIDSGDPTDAVEGALYIAGAIVKPGQEDRAAEESVTLLNASDRPIDLAGWSIANKAKRKFLLGQTILPGQYLTIPIAQGTAGAEFFRNKGDIITLLNADGLKVHGVSYTQRQVRSGWTIKF</sequence>
<dbReference type="EMBL" id="QPJD01000005">
    <property type="protein sequence ID" value="RCW49087.1"/>
    <property type="molecule type" value="Genomic_DNA"/>
</dbReference>
<dbReference type="OrthoDB" id="291334at2"/>
<feature type="domain" description="LTD" evidence="1">
    <location>
        <begin position="205"/>
        <end position="327"/>
    </location>
</feature>
<dbReference type="Pfam" id="PF10042">
    <property type="entry name" value="DUF2278"/>
    <property type="match status" value="1"/>
</dbReference>
<dbReference type="Pfam" id="PF00932">
    <property type="entry name" value="LTD"/>
    <property type="match status" value="1"/>
</dbReference>
<organism evidence="2 3">
    <name type="scientific">Paenibacillus prosopidis</name>
    <dbReference type="NCBI Taxonomy" id="630520"/>
    <lineage>
        <taxon>Bacteria</taxon>
        <taxon>Bacillati</taxon>
        <taxon>Bacillota</taxon>
        <taxon>Bacilli</taxon>
        <taxon>Bacillales</taxon>
        <taxon>Paenibacillaceae</taxon>
        <taxon>Paenibacillus</taxon>
    </lineage>
</organism>
<dbReference type="InterPro" id="IPR019268">
    <property type="entry name" value="DUF2278"/>
</dbReference>
<keyword evidence="3" id="KW-1185">Reference proteome</keyword>
<proteinExistence type="predicted"/>
<evidence type="ECO:0000313" key="3">
    <source>
        <dbReference type="Proteomes" id="UP000252415"/>
    </source>
</evidence>
<name>A0A368W229_9BACL</name>
<protein>
    <submittedName>
        <fullName evidence="2">Uncharacterized protein YukJ</fullName>
    </submittedName>
</protein>
<dbReference type="InterPro" id="IPR001322">
    <property type="entry name" value="Lamin_tail_dom"/>
</dbReference>
<dbReference type="AlphaFoldDB" id="A0A368W229"/>
<gene>
    <name evidence="2" type="ORF">DFP97_105272</name>
</gene>